<dbReference type="PROSITE" id="PS50082">
    <property type="entry name" value="WD_REPEATS_2"/>
    <property type="match status" value="5"/>
</dbReference>
<keyword evidence="6" id="KW-1185">Reference proteome</keyword>
<feature type="repeat" description="WD" evidence="3">
    <location>
        <begin position="987"/>
        <end position="1028"/>
    </location>
</feature>
<dbReference type="PROSITE" id="PS50294">
    <property type="entry name" value="WD_REPEATS_REGION"/>
    <property type="match status" value="5"/>
</dbReference>
<proteinExistence type="predicted"/>
<dbReference type="InterPro" id="IPR007111">
    <property type="entry name" value="NACHT_NTPase"/>
</dbReference>
<feature type="domain" description="NACHT" evidence="4">
    <location>
        <begin position="293"/>
        <end position="411"/>
    </location>
</feature>
<dbReference type="InterPro" id="IPR001680">
    <property type="entry name" value="WD40_rpt"/>
</dbReference>
<feature type="repeat" description="WD" evidence="3">
    <location>
        <begin position="859"/>
        <end position="899"/>
    </location>
</feature>
<dbReference type="Gene3D" id="2.130.10.10">
    <property type="entry name" value="YVTN repeat-like/Quinoprotein amine dehydrogenase"/>
    <property type="match status" value="3"/>
</dbReference>
<sequence>MRLLERDDTGGFRLTEDLPNNTIPEIPPYAILSHTWGDGEVLFRDLMDGIGKNKAGYAKIRFCGDQAWRDGLRFFWADTCCIDKSDAVKLQHALNSMFRWYRGAAKCYVYLSDVSTCAPNDKSSWEAAFQGSKWFTRGWTLQELIAPTTVEFFCAEGKRLGDKESLEQHIHNITGIPLGALRGGLLSDFSIDERMEWVKKRNTTHEEDKAYSLLGIFDVYMPLVYGEGEAGAFARLREKISKDFSRLTDLRSVDPHLEKERIEEAKGGLVADAYRSTFESLDLDKWRCLPESRMLWIRGDSGQGKTMLLCGIISELERIIITSGHCHNLAYFFCQATDSRINSATAVLRGLIFMLIHRQPRLISHLPENTYPTNDATAWIVLSKVFNDILQDTNLKVTYLVIDALGECVTDLSKLLDLVVCPSGRVKWLVSSQNKVVIETKLRSGYGLMEYRLGLETNAEHISRNIDGYIDNKLSSLASLRGDIPLKDRVRDILRQKADGTILWASLVLHELSKDEVESWHVLPIVEEVPRGLNGMYERMLKEIDLHRRDLDLCRRILSVATVAYRPLRLTEIGHLSGFPEQILKSTENVRKIVARCGSFLTVQDNQVYLVHQSAKDYLSASTLLFPRGAGMIHHDMFIRSLDLMSDKLRRDIYGLEAPGFPIDEVQTPPSEPLATVRYSCVFWVDHLRDSISDKNMAQRNIYHAVHTFLEQKYLYWLEALSLLRAMLEGVIAIRQLELLLERADQRQLTAFVRDAHRFALSYKWIIEQAPLQAYTSALLFAPASSLVKKKFKAEEPSWINIKPIVEADWNSCLQTLEGHSGSVWSVAFSPDGQRLVSGSYDDTIKIWDPTSGQCLQTLEGHSDSVRSVAFSPDGQRLVSGSYDTIKIWDPTSGQCLQTLQTLEGHSGSFLLVAFSPDGQRLVSGSYDDTIKIWDPTSGQCLQTLEGHSDSVLSVAFSPDGQRLVSGSNDNTIKIWDPTSGQCLQTLEGHSNLVLSVAFSPDGQRLVSGSNDNTIKIWDPTSGQCLQTLKGHSDSVWSVALSTDSLGRYGYNWGHDQTWINCNGRNVVWLPPEYRPSCSTIQGRMISIGCSSGQVLTIGFSRDV</sequence>
<feature type="repeat" description="WD" evidence="3">
    <location>
        <begin position="903"/>
        <end position="944"/>
    </location>
</feature>
<dbReference type="Pfam" id="PF00400">
    <property type="entry name" value="WD40"/>
    <property type="match status" value="6"/>
</dbReference>
<dbReference type="Pfam" id="PF06985">
    <property type="entry name" value="HET"/>
    <property type="match status" value="1"/>
</dbReference>
<dbReference type="PRINTS" id="PR00320">
    <property type="entry name" value="GPROTEINBRPT"/>
</dbReference>
<evidence type="ECO:0000313" key="6">
    <source>
        <dbReference type="Proteomes" id="UP001172102"/>
    </source>
</evidence>
<dbReference type="PROSITE" id="PS50837">
    <property type="entry name" value="NACHT"/>
    <property type="match status" value="1"/>
</dbReference>
<dbReference type="Pfam" id="PF24883">
    <property type="entry name" value="NPHP3_N"/>
    <property type="match status" value="1"/>
</dbReference>
<evidence type="ECO:0000313" key="5">
    <source>
        <dbReference type="EMBL" id="KAK0730886.1"/>
    </source>
</evidence>
<comment type="caution">
    <text evidence="5">The sequence shown here is derived from an EMBL/GenBank/DDBJ whole genome shotgun (WGS) entry which is preliminary data.</text>
</comment>
<evidence type="ECO:0000256" key="1">
    <source>
        <dbReference type="ARBA" id="ARBA00022574"/>
    </source>
</evidence>
<dbReference type="CDD" id="cd00200">
    <property type="entry name" value="WD40"/>
    <property type="match status" value="1"/>
</dbReference>
<reference evidence="5" key="1">
    <citation type="submission" date="2023-06" db="EMBL/GenBank/DDBJ databases">
        <title>Genome-scale phylogeny and comparative genomics of the fungal order Sordariales.</title>
        <authorList>
            <consortium name="Lawrence Berkeley National Laboratory"/>
            <person name="Hensen N."/>
            <person name="Bonometti L."/>
            <person name="Westerberg I."/>
            <person name="Brannstrom I.O."/>
            <person name="Guillou S."/>
            <person name="Cros-Aarteil S."/>
            <person name="Calhoun S."/>
            <person name="Haridas S."/>
            <person name="Kuo A."/>
            <person name="Mondo S."/>
            <person name="Pangilinan J."/>
            <person name="Riley R."/>
            <person name="Labutti K."/>
            <person name="Andreopoulos B."/>
            <person name="Lipzen A."/>
            <person name="Chen C."/>
            <person name="Yanf M."/>
            <person name="Daum C."/>
            <person name="Ng V."/>
            <person name="Clum A."/>
            <person name="Steindorff A."/>
            <person name="Ohm R."/>
            <person name="Martin F."/>
            <person name="Silar P."/>
            <person name="Natvig D."/>
            <person name="Lalanne C."/>
            <person name="Gautier V."/>
            <person name="Ament-Velasquez S.L."/>
            <person name="Kruys A."/>
            <person name="Hutchinson M.I."/>
            <person name="Powell A.J."/>
            <person name="Barry K."/>
            <person name="Miller A.N."/>
            <person name="Grigoriev I.V."/>
            <person name="Debuchy R."/>
            <person name="Gladieux P."/>
            <person name="Thoren M.H."/>
            <person name="Johannesson H."/>
        </authorList>
    </citation>
    <scope>NUCLEOTIDE SEQUENCE</scope>
    <source>
        <strain evidence="5">SMH4607-1</strain>
    </source>
</reference>
<dbReference type="InterPro" id="IPR020472">
    <property type="entry name" value="WD40_PAC1"/>
</dbReference>
<dbReference type="SUPFAM" id="SSF50978">
    <property type="entry name" value="WD40 repeat-like"/>
    <property type="match status" value="1"/>
</dbReference>
<dbReference type="AlphaFoldDB" id="A0AA40BB20"/>
<evidence type="ECO:0000256" key="3">
    <source>
        <dbReference type="PROSITE-ProRule" id="PRU00221"/>
    </source>
</evidence>
<gene>
    <name evidence="5" type="ORF">B0H67DRAFT_653375</name>
</gene>
<accession>A0AA40BB20</accession>
<dbReference type="PANTHER" id="PTHR19879:SF9">
    <property type="entry name" value="TRANSCRIPTION INITIATION FACTOR TFIID SUBUNIT 5"/>
    <property type="match status" value="1"/>
</dbReference>
<name>A0AA40BB20_9PEZI</name>
<dbReference type="Gene3D" id="3.40.50.300">
    <property type="entry name" value="P-loop containing nucleotide triphosphate hydrolases"/>
    <property type="match status" value="1"/>
</dbReference>
<keyword evidence="2" id="KW-0677">Repeat</keyword>
<protein>
    <submittedName>
        <fullName evidence="5">HET-R</fullName>
    </submittedName>
</protein>
<evidence type="ECO:0000259" key="4">
    <source>
        <dbReference type="PROSITE" id="PS50837"/>
    </source>
</evidence>
<dbReference type="InterPro" id="IPR010730">
    <property type="entry name" value="HET"/>
</dbReference>
<keyword evidence="1 3" id="KW-0853">WD repeat</keyword>
<dbReference type="InterPro" id="IPR056884">
    <property type="entry name" value="NPHP3-like_N"/>
</dbReference>
<dbReference type="PANTHER" id="PTHR19879">
    <property type="entry name" value="TRANSCRIPTION INITIATION FACTOR TFIID"/>
    <property type="match status" value="1"/>
</dbReference>
<dbReference type="EMBL" id="JAUKUA010000001">
    <property type="protein sequence ID" value="KAK0730886.1"/>
    <property type="molecule type" value="Genomic_DNA"/>
</dbReference>
<dbReference type="InterPro" id="IPR015943">
    <property type="entry name" value="WD40/YVTN_repeat-like_dom_sf"/>
</dbReference>
<feature type="repeat" description="WD" evidence="3">
    <location>
        <begin position="817"/>
        <end position="858"/>
    </location>
</feature>
<feature type="repeat" description="WD" evidence="3">
    <location>
        <begin position="945"/>
        <end position="986"/>
    </location>
</feature>
<organism evidence="5 6">
    <name type="scientific">Lasiosphaeris hirsuta</name>
    <dbReference type="NCBI Taxonomy" id="260670"/>
    <lineage>
        <taxon>Eukaryota</taxon>
        <taxon>Fungi</taxon>
        <taxon>Dikarya</taxon>
        <taxon>Ascomycota</taxon>
        <taxon>Pezizomycotina</taxon>
        <taxon>Sordariomycetes</taxon>
        <taxon>Sordariomycetidae</taxon>
        <taxon>Sordariales</taxon>
        <taxon>Lasiosphaeriaceae</taxon>
        <taxon>Lasiosphaeris</taxon>
    </lineage>
</organism>
<dbReference type="SMART" id="SM00320">
    <property type="entry name" value="WD40"/>
    <property type="match status" value="6"/>
</dbReference>
<dbReference type="Proteomes" id="UP001172102">
    <property type="component" value="Unassembled WGS sequence"/>
</dbReference>
<dbReference type="InterPro" id="IPR027417">
    <property type="entry name" value="P-loop_NTPase"/>
</dbReference>
<dbReference type="InterPro" id="IPR036322">
    <property type="entry name" value="WD40_repeat_dom_sf"/>
</dbReference>
<evidence type="ECO:0000256" key="2">
    <source>
        <dbReference type="ARBA" id="ARBA00022737"/>
    </source>
</evidence>